<gene>
    <name evidence="12" type="primary">apt</name>
    <name evidence="14" type="ORF">FM125_06940</name>
</gene>
<sequence length="173" mass="18111">MPQYRDLTRARSLIAPVPDFPEEGVVFQDVMPLLTDPVALRSCVKEMLAPFMGRFDVVAGLEARGFLLAGAAAMVADVGMVPIRKAGKLPRPAAEASYDLEYGQATVEVQADVAPGSRVLVLDDVLATGGTLSAAHEVLRSIGCEVAGSAVLLEIPSLGGRSRVPDVHAVFAG</sequence>
<evidence type="ECO:0000256" key="9">
    <source>
        <dbReference type="ARBA" id="ARBA00022676"/>
    </source>
</evidence>
<dbReference type="SUPFAM" id="SSF53271">
    <property type="entry name" value="PRTase-like"/>
    <property type="match status" value="1"/>
</dbReference>
<dbReference type="HAMAP" id="MF_00004">
    <property type="entry name" value="Aden_phosphoribosyltr"/>
    <property type="match status" value="1"/>
</dbReference>
<comment type="function">
    <text evidence="2 12">Catalyzes a salvage reaction resulting in the formation of AMP, that is energically less costly than de novo synthesis.</text>
</comment>
<dbReference type="Proteomes" id="UP000196230">
    <property type="component" value="Unassembled WGS sequence"/>
</dbReference>
<dbReference type="UniPathway" id="UPA00588">
    <property type="reaction ID" value="UER00646"/>
</dbReference>
<comment type="subunit">
    <text evidence="6 12">Homodimer.</text>
</comment>
<evidence type="ECO:0000256" key="2">
    <source>
        <dbReference type="ARBA" id="ARBA00003968"/>
    </source>
</evidence>
<dbReference type="GO" id="GO:0016208">
    <property type="term" value="F:AMP binding"/>
    <property type="evidence" value="ECO:0007669"/>
    <property type="project" value="TreeGrafter"/>
</dbReference>
<dbReference type="Pfam" id="PF00156">
    <property type="entry name" value="Pribosyltran"/>
    <property type="match status" value="1"/>
</dbReference>
<dbReference type="PANTHER" id="PTHR32315">
    <property type="entry name" value="ADENINE PHOSPHORIBOSYLTRANSFERASE"/>
    <property type="match status" value="1"/>
</dbReference>
<keyword evidence="11 12" id="KW-0660">Purine salvage</keyword>
<dbReference type="GO" id="GO:0006168">
    <property type="term" value="P:adenine salvage"/>
    <property type="evidence" value="ECO:0007669"/>
    <property type="project" value="InterPro"/>
</dbReference>
<comment type="pathway">
    <text evidence="4 12">Purine metabolism; AMP biosynthesis via salvage pathway; AMP from adenine: step 1/1.</text>
</comment>
<dbReference type="InterPro" id="IPR005764">
    <property type="entry name" value="Ade_phspho_trans"/>
</dbReference>
<evidence type="ECO:0000256" key="5">
    <source>
        <dbReference type="ARBA" id="ARBA00008391"/>
    </source>
</evidence>
<dbReference type="NCBIfam" id="NF002634">
    <property type="entry name" value="PRK02304.1-3"/>
    <property type="match status" value="1"/>
</dbReference>
<evidence type="ECO:0000256" key="8">
    <source>
        <dbReference type="ARBA" id="ARBA00022490"/>
    </source>
</evidence>
<keyword evidence="10 12" id="KW-0808">Transferase</keyword>
<protein>
    <recommendedName>
        <fullName evidence="7 12">Adenine phosphoribosyltransferase</fullName>
        <shortName evidence="12">APRT</shortName>
        <ecNumber evidence="7 12">2.4.2.7</ecNumber>
    </recommendedName>
</protein>
<dbReference type="GO" id="GO:0002055">
    <property type="term" value="F:adenine binding"/>
    <property type="evidence" value="ECO:0007669"/>
    <property type="project" value="TreeGrafter"/>
</dbReference>
<evidence type="ECO:0000256" key="4">
    <source>
        <dbReference type="ARBA" id="ARBA00004659"/>
    </source>
</evidence>
<dbReference type="PANTHER" id="PTHR32315:SF3">
    <property type="entry name" value="ADENINE PHOSPHORIBOSYLTRANSFERASE"/>
    <property type="match status" value="1"/>
</dbReference>
<dbReference type="CDD" id="cd06223">
    <property type="entry name" value="PRTases_typeI"/>
    <property type="match status" value="1"/>
</dbReference>
<dbReference type="GO" id="GO:0044209">
    <property type="term" value="P:AMP salvage"/>
    <property type="evidence" value="ECO:0007669"/>
    <property type="project" value="UniProtKB-UniRule"/>
</dbReference>
<evidence type="ECO:0000256" key="12">
    <source>
        <dbReference type="HAMAP-Rule" id="MF_00004"/>
    </source>
</evidence>
<dbReference type="InterPro" id="IPR029057">
    <property type="entry name" value="PRTase-like"/>
</dbReference>
<proteinExistence type="inferred from homology"/>
<evidence type="ECO:0000256" key="6">
    <source>
        <dbReference type="ARBA" id="ARBA00011738"/>
    </source>
</evidence>
<evidence type="ECO:0000313" key="14">
    <source>
        <dbReference type="EMBL" id="SJN27982.1"/>
    </source>
</evidence>
<dbReference type="InterPro" id="IPR000836">
    <property type="entry name" value="PRTase_dom"/>
</dbReference>
<feature type="domain" description="Phosphoribosyltransferase" evidence="13">
    <location>
        <begin position="53"/>
        <end position="162"/>
    </location>
</feature>
<comment type="similarity">
    <text evidence="5 12">Belongs to the purine/pyrimidine phosphoribosyltransferase family.</text>
</comment>
<dbReference type="GO" id="GO:0003999">
    <property type="term" value="F:adenine phosphoribosyltransferase activity"/>
    <property type="evidence" value="ECO:0007669"/>
    <property type="project" value="UniProtKB-UniRule"/>
</dbReference>
<dbReference type="FunFam" id="3.40.50.2020:FF:000004">
    <property type="entry name" value="Adenine phosphoribosyltransferase"/>
    <property type="match status" value="1"/>
</dbReference>
<evidence type="ECO:0000256" key="10">
    <source>
        <dbReference type="ARBA" id="ARBA00022679"/>
    </source>
</evidence>
<evidence type="ECO:0000256" key="3">
    <source>
        <dbReference type="ARBA" id="ARBA00004496"/>
    </source>
</evidence>
<evidence type="ECO:0000313" key="15">
    <source>
        <dbReference type="Proteomes" id="UP000196230"/>
    </source>
</evidence>
<evidence type="ECO:0000259" key="13">
    <source>
        <dbReference type="Pfam" id="PF00156"/>
    </source>
</evidence>
<evidence type="ECO:0000256" key="7">
    <source>
        <dbReference type="ARBA" id="ARBA00011893"/>
    </source>
</evidence>
<keyword evidence="8 12" id="KW-0963">Cytoplasm</keyword>
<comment type="subcellular location">
    <subcellularLocation>
        <location evidence="3 12">Cytoplasm</location>
    </subcellularLocation>
</comment>
<dbReference type="RefSeq" id="WP_070639191.1">
    <property type="nucleotide sequence ID" value="NZ_FUKP01000045.1"/>
</dbReference>
<dbReference type="Gene3D" id="3.40.50.2020">
    <property type="match status" value="1"/>
</dbReference>
<keyword evidence="9 12" id="KW-0328">Glycosyltransferase</keyword>
<comment type="catalytic activity">
    <reaction evidence="1 12">
        <text>AMP + diphosphate = 5-phospho-alpha-D-ribose 1-diphosphate + adenine</text>
        <dbReference type="Rhea" id="RHEA:16609"/>
        <dbReference type="ChEBI" id="CHEBI:16708"/>
        <dbReference type="ChEBI" id="CHEBI:33019"/>
        <dbReference type="ChEBI" id="CHEBI:58017"/>
        <dbReference type="ChEBI" id="CHEBI:456215"/>
        <dbReference type="EC" id="2.4.2.7"/>
    </reaction>
</comment>
<dbReference type="EMBL" id="FUKP01000045">
    <property type="protein sequence ID" value="SJN27982.1"/>
    <property type="molecule type" value="Genomic_DNA"/>
</dbReference>
<dbReference type="AlphaFoldDB" id="A0A1R4J7H2"/>
<accession>A0A1R4J7H2</accession>
<dbReference type="EC" id="2.4.2.7" evidence="7 12"/>
<organism evidence="14 15">
    <name type="scientific">Micrococcus lylae</name>
    <dbReference type="NCBI Taxonomy" id="1273"/>
    <lineage>
        <taxon>Bacteria</taxon>
        <taxon>Bacillati</taxon>
        <taxon>Actinomycetota</taxon>
        <taxon>Actinomycetes</taxon>
        <taxon>Micrococcales</taxon>
        <taxon>Micrococcaceae</taxon>
        <taxon>Micrococcus</taxon>
    </lineage>
</organism>
<dbReference type="InterPro" id="IPR050054">
    <property type="entry name" value="UPRTase/APRTase"/>
</dbReference>
<evidence type="ECO:0000256" key="11">
    <source>
        <dbReference type="ARBA" id="ARBA00022726"/>
    </source>
</evidence>
<dbReference type="GO" id="GO:0006166">
    <property type="term" value="P:purine ribonucleoside salvage"/>
    <property type="evidence" value="ECO:0007669"/>
    <property type="project" value="UniProtKB-KW"/>
</dbReference>
<name>A0A1R4J7H2_9MICC</name>
<dbReference type="GO" id="GO:0005737">
    <property type="term" value="C:cytoplasm"/>
    <property type="evidence" value="ECO:0007669"/>
    <property type="project" value="UniProtKB-SubCell"/>
</dbReference>
<evidence type="ECO:0000256" key="1">
    <source>
        <dbReference type="ARBA" id="ARBA00000868"/>
    </source>
</evidence>
<dbReference type="NCBIfam" id="NF002636">
    <property type="entry name" value="PRK02304.1-5"/>
    <property type="match status" value="1"/>
</dbReference>
<reference evidence="14 15" key="1">
    <citation type="submission" date="2017-02" db="EMBL/GenBank/DDBJ databases">
        <authorList>
            <person name="Peterson S.W."/>
        </authorList>
    </citation>
    <scope>NUCLEOTIDE SEQUENCE [LARGE SCALE GENOMIC DNA]</scope>
    <source>
        <strain evidence="14 15">2B3F</strain>
    </source>
</reference>